<comment type="caution">
    <text evidence="4">The sequence shown here is derived from an EMBL/GenBank/DDBJ whole genome shotgun (WGS) entry which is preliminary data.</text>
</comment>
<keyword evidence="2" id="KW-0472">Membrane</keyword>
<dbReference type="InterPro" id="IPR051410">
    <property type="entry name" value="Ferric/Cupric_Reductase"/>
</dbReference>
<evidence type="ECO:0000256" key="2">
    <source>
        <dbReference type="SAM" id="Phobius"/>
    </source>
</evidence>
<dbReference type="PROSITE" id="PS51384">
    <property type="entry name" value="FAD_FR"/>
    <property type="match status" value="1"/>
</dbReference>
<accession>A0A1J9PRF5</accession>
<sequence length="460" mass="51816">MDTVTIYAVVAGGILVTLTLIRVICSLKSRINTISMLISKHLVYPCLIKRHRLFGPWTRANVLLYIVYAVVTIFFIAFRLSSASEAARRAETLSLVNMRVTFIATHLSFLADGLGISLKTCRRIHRAAGWTAGVLLTFYIILHTLVQRAELSFRHRSNLFGLIFLIFIYRNQVLSSQLSPRALVTCEKDDRSDKDAQVEGRPIKIHVTLPRPLEVKAGQYVNLWMPSVGLGLASWMQTHPFMVTSWSPGKQDVLELFAQTRRGLTAKLQARAAVDGSASFSVFVSGPHGLSEPVSQYETVLAIASGFGIAGVLFYLKQLLHGYNTSTSSIRRVHLVWQVETLNIAIAAQPLLNSLLVDDVLDNGYILEMSFYMESSTKVEDEKPFGKHKRAMLYHNQPNYREIISSEVSGDYIPRLPNIHEERGRLLVMVSDELRDRLQEIVRSHLDEKVEMCEAEFQPV</sequence>
<evidence type="ECO:0000256" key="1">
    <source>
        <dbReference type="ARBA" id="ARBA00022448"/>
    </source>
</evidence>
<feature type="domain" description="FAD-binding FR-type" evidence="3">
    <location>
        <begin position="178"/>
        <end position="294"/>
    </location>
</feature>
<dbReference type="EMBL" id="LGRN01000794">
    <property type="protein sequence ID" value="OJD10435.1"/>
    <property type="molecule type" value="Genomic_DNA"/>
</dbReference>
<dbReference type="PANTHER" id="PTHR32361:SF26">
    <property type="entry name" value="FAD-BINDING 8 DOMAIN-CONTAINING PROTEIN-RELATED"/>
    <property type="match status" value="1"/>
</dbReference>
<dbReference type="InterPro" id="IPR013112">
    <property type="entry name" value="FAD-bd_8"/>
</dbReference>
<dbReference type="Gene3D" id="3.40.50.80">
    <property type="entry name" value="Nucleotide-binding domain of ferredoxin-NADP reductase (FNR) module"/>
    <property type="match status" value="1"/>
</dbReference>
<organism evidence="4 5">
    <name type="scientific">Emergomyces pasteurianus Ep9510</name>
    <dbReference type="NCBI Taxonomy" id="1447872"/>
    <lineage>
        <taxon>Eukaryota</taxon>
        <taxon>Fungi</taxon>
        <taxon>Dikarya</taxon>
        <taxon>Ascomycota</taxon>
        <taxon>Pezizomycotina</taxon>
        <taxon>Eurotiomycetes</taxon>
        <taxon>Eurotiomycetidae</taxon>
        <taxon>Onygenales</taxon>
        <taxon>Ajellomycetaceae</taxon>
        <taxon>Emergomyces</taxon>
    </lineage>
</organism>
<keyword evidence="1" id="KW-0813">Transport</keyword>
<evidence type="ECO:0000313" key="4">
    <source>
        <dbReference type="EMBL" id="OJD10435.1"/>
    </source>
</evidence>
<dbReference type="CDD" id="cd06186">
    <property type="entry name" value="NOX_Duox_like_FAD_NADP"/>
    <property type="match status" value="1"/>
</dbReference>
<dbReference type="STRING" id="1447872.A0A1J9PRF5"/>
<dbReference type="GO" id="GO:0000293">
    <property type="term" value="F:ferric-chelate reductase activity"/>
    <property type="evidence" value="ECO:0007669"/>
    <property type="project" value="TreeGrafter"/>
</dbReference>
<dbReference type="OrthoDB" id="4206807at2759"/>
<keyword evidence="2" id="KW-0812">Transmembrane</keyword>
<dbReference type="VEuPathDB" id="FungiDB:AJ78_08552"/>
<keyword evidence="2" id="KW-1133">Transmembrane helix</keyword>
<dbReference type="AlphaFoldDB" id="A0A1J9PRF5"/>
<dbReference type="GO" id="GO:0015677">
    <property type="term" value="P:copper ion import"/>
    <property type="evidence" value="ECO:0007669"/>
    <property type="project" value="TreeGrafter"/>
</dbReference>
<feature type="transmembrane region" description="Helical" evidence="2">
    <location>
        <begin position="6"/>
        <end position="25"/>
    </location>
</feature>
<dbReference type="GO" id="GO:0005886">
    <property type="term" value="C:plasma membrane"/>
    <property type="evidence" value="ECO:0007669"/>
    <property type="project" value="TreeGrafter"/>
</dbReference>
<dbReference type="PANTHER" id="PTHR32361">
    <property type="entry name" value="FERRIC/CUPRIC REDUCTASE TRANSMEMBRANE COMPONENT"/>
    <property type="match status" value="1"/>
</dbReference>
<feature type="transmembrane region" description="Helical" evidence="2">
    <location>
        <begin position="100"/>
        <end position="118"/>
    </location>
</feature>
<evidence type="ECO:0000259" key="3">
    <source>
        <dbReference type="PROSITE" id="PS51384"/>
    </source>
</evidence>
<dbReference type="FunFam" id="3.40.50.80:FF:000071">
    <property type="entry name" value="Cell surface metalloreductase (FreA), putative"/>
    <property type="match status" value="1"/>
</dbReference>
<dbReference type="InterPro" id="IPR039261">
    <property type="entry name" value="FNR_nucleotide-bd"/>
</dbReference>
<dbReference type="InterPro" id="IPR017927">
    <property type="entry name" value="FAD-bd_FR_type"/>
</dbReference>
<feature type="transmembrane region" description="Helical" evidence="2">
    <location>
        <begin position="62"/>
        <end position="80"/>
    </location>
</feature>
<dbReference type="Proteomes" id="UP000182235">
    <property type="component" value="Unassembled WGS sequence"/>
</dbReference>
<dbReference type="GO" id="GO:0006879">
    <property type="term" value="P:intracellular iron ion homeostasis"/>
    <property type="evidence" value="ECO:0007669"/>
    <property type="project" value="TreeGrafter"/>
</dbReference>
<proteinExistence type="predicted"/>
<reference evidence="4 5" key="1">
    <citation type="submission" date="2015-07" db="EMBL/GenBank/DDBJ databases">
        <title>Emmonsia species relationships and genome sequence.</title>
        <authorList>
            <consortium name="The Broad Institute Genomics Platform"/>
            <person name="Cuomo C.A."/>
            <person name="Munoz J.F."/>
            <person name="Imamovic A."/>
            <person name="Priest M.E."/>
            <person name="Young S."/>
            <person name="Clay O.K."/>
            <person name="McEwen J.G."/>
        </authorList>
    </citation>
    <scope>NUCLEOTIDE SEQUENCE [LARGE SCALE GENOMIC DNA]</scope>
    <source>
        <strain evidence="4 5">UAMH 9510</strain>
    </source>
</reference>
<dbReference type="GO" id="GO:0006826">
    <property type="term" value="P:iron ion transport"/>
    <property type="evidence" value="ECO:0007669"/>
    <property type="project" value="TreeGrafter"/>
</dbReference>
<protein>
    <recommendedName>
        <fullName evidence="3">FAD-binding FR-type domain-containing protein</fullName>
    </recommendedName>
</protein>
<evidence type="ECO:0000313" key="5">
    <source>
        <dbReference type="Proteomes" id="UP000182235"/>
    </source>
</evidence>
<keyword evidence="5" id="KW-1185">Reference proteome</keyword>
<gene>
    <name evidence="4" type="ORF">AJ78_08552</name>
</gene>
<dbReference type="SUPFAM" id="SSF52343">
    <property type="entry name" value="Ferredoxin reductase-like, C-terminal NADP-linked domain"/>
    <property type="match status" value="1"/>
</dbReference>
<dbReference type="Pfam" id="PF08022">
    <property type="entry name" value="FAD_binding_8"/>
    <property type="match status" value="1"/>
</dbReference>
<feature type="transmembrane region" description="Helical" evidence="2">
    <location>
        <begin position="127"/>
        <end position="146"/>
    </location>
</feature>
<name>A0A1J9PRF5_9EURO</name>